<feature type="signal peptide" evidence="1">
    <location>
        <begin position="1"/>
        <end position="18"/>
    </location>
</feature>
<feature type="chain" id="PRO_5016354985" evidence="1">
    <location>
        <begin position="19"/>
        <end position="237"/>
    </location>
</feature>
<evidence type="ECO:0000256" key="1">
    <source>
        <dbReference type="SAM" id="SignalP"/>
    </source>
</evidence>
<sequence length="237" mass="26315">MKKLFLCLVFSGGLLVNAQENENPPQKEKSSSPVIFGMKAGFNTSTYNSISENEGFDNNEKLKAGFNAGLFVNIPVEEKFNIQPELLFTQLGSKTQNRFSHYSNVYGFATDSSHRTTLNYLVLPIMVQYNILPQLYVETGPEFGLLLGGKIKGEQTTTEVSGNKSFSYTEHFSGKIEKDFYNTFNFGVGIAAGYYLTQNLAATARFTAGLTGIYKNSPSDSRVKNNSFQIGLAYKFK</sequence>
<organism evidence="3 4">
    <name type="scientific">Chryseobacterium phosphatilyticum</name>
    <dbReference type="NCBI Taxonomy" id="475075"/>
    <lineage>
        <taxon>Bacteria</taxon>
        <taxon>Pseudomonadati</taxon>
        <taxon>Bacteroidota</taxon>
        <taxon>Flavobacteriia</taxon>
        <taxon>Flavobacteriales</taxon>
        <taxon>Weeksellaceae</taxon>
        <taxon>Chryseobacterium group</taxon>
        <taxon>Chryseobacterium</taxon>
    </lineage>
</organism>
<feature type="domain" description="Outer membrane protein beta-barrel" evidence="2">
    <location>
        <begin position="23"/>
        <end position="213"/>
    </location>
</feature>
<gene>
    <name evidence="3" type="ORF">C1631_002035</name>
</gene>
<accession>A0A316XJ40</accession>
<keyword evidence="1" id="KW-0732">Signal</keyword>
<dbReference type="Proteomes" id="UP000236594">
    <property type="component" value="Unassembled WGS sequence"/>
</dbReference>
<evidence type="ECO:0000259" key="2">
    <source>
        <dbReference type="Pfam" id="PF13568"/>
    </source>
</evidence>
<evidence type="ECO:0000313" key="3">
    <source>
        <dbReference type="EMBL" id="PWN71428.1"/>
    </source>
</evidence>
<dbReference type="EMBL" id="PPED02000001">
    <property type="protein sequence ID" value="PWN71428.1"/>
    <property type="molecule type" value="Genomic_DNA"/>
</dbReference>
<comment type="caution">
    <text evidence="3">The sequence shown here is derived from an EMBL/GenBank/DDBJ whole genome shotgun (WGS) entry which is preliminary data.</text>
</comment>
<proteinExistence type="predicted"/>
<dbReference type="OrthoDB" id="947434at2"/>
<name>A0A316XJ40_9FLAO</name>
<dbReference type="RefSeq" id="WP_109710098.1">
    <property type="nucleotide sequence ID" value="NZ_PPED02000001.1"/>
</dbReference>
<protein>
    <submittedName>
        <fullName evidence="3">PorT family protein</fullName>
    </submittedName>
</protein>
<reference evidence="3 4" key="1">
    <citation type="submission" date="2018-04" db="EMBL/GenBank/DDBJ databases">
        <title>Draft Genome Sequence of Phosphate-Solubilizing Chryseobacterium sp. ISE14 that is a Biocontrol and Plant Growth-Promoting Rhizobacterium Isolated from Cucumber.</title>
        <authorList>
            <person name="Jeong J.-J."/>
            <person name="Sang M.K."/>
            <person name="Choi I.-G."/>
            <person name="Kim K.D."/>
        </authorList>
    </citation>
    <scope>NUCLEOTIDE SEQUENCE [LARGE SCALE GENOMIC DNA]</scope>
    <source>
        <strain evidence="3 4">ISE14</strain>
    </source>
</reference>
<keyword evidence="4" id="KW-1185">Reference proteome</keyword>
<dbReference type="AlphaFoldDB" id="A0A316XJ40"/>
<dbReference type="Pfam" id="PF13568">
    <property type="entry name" value="OMP_b-brl_2"/>
    <property type="match status" value="1"/>
</dbReference>
<dbReference type="InterPro" id="IPR025665">
    <property type="entry name" value="Beta-barrel_OMP_2"/>
</dbReference>
<evidence type="ECO:0000313" key="4">
    <source>
        <dbReference type="Proteomes" id="UP000236594"/>
    </source>
</evidence>